<dbReference type="EMBL" id="LACI01001335">
    <property type="protein sequence ID" value="KJU84699.1"/>
    <property type="molecule type" value="Genomic_DNA"/>
</dbReference>
<organism evidence="1 2">
    <name type="scientific">Candidatus Magnetobacterium bavaricum</name>
    <dbReference type="NCBI Taxonomy" id="29290"/>
    <lineage>
        <taxon>Bacteria</taxon>
        <taxon>Pseudomonadati</taxon>
        <taxon>Nitrospirota</taxon>
        <taxon>Thermodesulfovibrionia</taxon>
        <taxon>Thermodesulfovibrionales</taxon>
        <taxon>Candidatus Magnetobacteriaceae</taxon>
        <taxon>Candidatus Magnetobacterium</taxon>
    </lineage>
</organism>
<gene>
    <name evidence="1" type="ORF">MBAV_003122</name>
</gene>
<evidence type="ECO:0000313" key="1">
    <source>
        <dbReference type="EMBL" id="KJU84699.1"/>
    </source>
</evidence>
<dbReference type="AlphaFoldDB" id="A0A0F3GRX1"/>
<sequence length="43" mass="4886">MDVEQIKKRYAAVEPFRDERLRRIVAAAEAMVMGYGGISTISR</sequence>
<accession>A0A0F3GRX1</accession>
<comment type="caution">
    <text evidence="1">The sequence shown here is derived from an EMBL/GenBank/DDBJ whole genome shotgun (WGS) entry which is preliminary data.</text>
</comment>
<dbReference type="Proteomes" id="UP000033423">
    <property type="component" value="Unassembled WGS sequence"/>
</dbReference>
<protein>
    <submittedName>
        <fullName evidence="1">Uncharacterized protein</fullName>
    </submittedName>
</protein>
<proteinExistence type="predicted"/>
<reference evidence="1 2" key="1">
    <citation type="submission" date="2015-02" db="EMBL/GenBank/DDBJ databases">
        <title>Single-cell genomics of uncultivated deep-branching MTB reveals a conserved set of magnetosome genes.</title>
        <authorList>
            <person name="Kolinko S."/>
            <person name="Richter M."/>
            <person name="Glockner F.O."/>
            <person name="Brachmann A."/>
            <person name="Schuler D."/>
        </authorList>
    </citation>
    <scope>NUCLEOTIDE SEQUENCE [LARGE SCALE GENOMIC DNA]</scope>
    <source>
        <strain evidence="1">TM-1</strain>
    </source>
</reference>
<evidence type="ECO:0000313" key="2">
    <source>
        <dbReference type="Proteomes" id="UP000033423"/>
    </source>
</evidence>
<keyword evidence="2" id="KW-1185">Reference proteome</keyword>
<name>A0A0F3GRX1_9BACT</name>